<dbReference type="CTD" id="6754203"/>
<keyword evidence="3" id="KW-0833">Ubl conjugation pathway</keyword>
<evidence type="ECO:0000256" key="5">
    <source>
        <dbReference type="ARBA" id="ARBA00022807"/>
    </source>
</evidence>
<dbReference type="OMA" id="FEIALCI"/>
<evidence type="ECO:0000259" key="6">
    <source>
        <dbReference type="Pfam" id="PF07910"/>
    </source>
</evidence>
<dbReference type="PhylomeDB" id="B3RWA1"/>
<dbReference type="HOGENOM" id="CLU_114366_0_0_1"/>
<sequence>DGTQIALVDGCYSYFHYMQDNINDDQWGCAYRSFQTLYSWFRYQGYTDKATPMHKDIQQALCDVGDKPSTFVGSKKWIGSYEVSICLDHFLNVSSRIVCVSSGAELPQKARELVSHFQSEGTPIMIGGGVLAHTILGISFNEITGEVKFLILDPHYTGRDDLKTIHSKGWCGWKGPNFWDQRANYNLCLPMTPSMV</sequence>
<evidence type="ECO:0000256" key="1">
    <source>
        <dbReference type="ARBA" id="ARBA00008552"/>
    </source>
</evidence>
<dbReference type="GO" id="GO:0006508">
    <property type="term" value="P:proteolysis"/>
    <property type="evidence" value="ECO:0000318"/>
    <property type="project" value="GO_Central"/>
</dbReference>
<dbReference type="GO" id="GO:0071567">
    <property type="term" value="F:deUFMylase activity"/>
    <property type="evidence" value="ECO:0000318"/>
    <property type="project" value="GO_Central"/>
</dbReference>
<feature type="non-terminal residue" evidence="7">
    <location>
        <position position="1"/>
    </location>
</feature>
<dbReference type="InterPro" id="IPR038765">
    <property type="entry name" value="Papain-like_cys_pep_sf"/>
</dbReference>
<evidence type="ECO:0000256" key="4">
    <source>
        <dbReference type="ARBA" id="ARBA00022801"/>
    </source>
</evidence>
<feature type="domain" description="UFSP1/2/DUB catalytic" evidence="6">
    <location>
        <begin position="5"/>
        <end position="188"/>
    </location>
</feature>
<dbReference type="GeneID" id="6754203"/>
<dbReference type="InterPro" id="IPR012462">
    <property type="entry name" value="UFSP1/2_DUB_cat"/>
</dbReference>
<dbReference type="SUPFAM" id="SSF54001">
    <property type="entry name" value="Cysteine proteinases"/>
    <property type="match status" value="1"/>
</dbReference>
<protein>
    <recommendedName>
        <fullName evidence="6">UFSP1/2/DUB catalytic domain-containing protein</fullName>
    </recommendedName>
</protein>
<dbReference type="KEGG" id="tad:TRIADDRAFT_25424"/>
<evidence type="ECO:0000313" key="8">
    <source>
        <dbReference type="Proteomes" id="UP000009022"/>
    </source>
</evidence>
<keyword evidence="8" id="KW-1185">Reference proteome</keyword>
<dbReference type="GO" id="GO:0005783">
    <property type="term" value="C:endoplasmic reticulum"/>
    <property type="evidence" value="ECO:0000318"/>
    <property type="project" value="GO_Central"/>
</dbReference>
<evidence type="ECO:0000256" key="3">
    <source>
        <dbReference type="ARBA" id="ARBA00022786"/>
    </source>
</evidence>
<organism evidence="7 8">
    <name type="scientific">Trichoplax adhaerens</name>
    <name type="common">Trichoplax reptans</name>
    <dbReference type="NCBI Taxonomy" id="10228"/>
    <lineage>
        <taxon>Eukaryota</taxon>
        <taxon>Metazoa</taxon>
        <taxon>Placozoa</taxon>
        <taxon>Uniplacotomia</taxon>
        <taxon>Trichoplacea</taxon>
        <taxon>Trichoplacidae</taxon>
        <taxon>Trichoplax</taxon>
    </lineage>
</organism>
<dbReference type="InParanoid" id="B3RWA1"/>
<dbReference type="AlphaFoldDB" id="B3RWA1"/>
<keyword evidence="4" id="KW-0378">Hydrolase</keyword>
<proteinExistence type="inferred from homology"/>
<dbReference type="PANTHER" id="PTHR48153:SF2">
    <property type="entry name" value="UFM1-SPECIFIC PROTEASE 2"/>
    <property type="match status" value="1"/>
</dbReference>
<dbReference type="OrthoDB" id="417506at2759"/>
<dbReference type="Pfam" id="PF07910">
    <property type="entry name" value="Peptidase_C78"/>
    <property type="match status" value="1"/>
</dbReference>
<dbReference type="eggNOG" id="KOG2433">
    <property type="taxonomic scope" value="Eukaryota"/>
</dbReference>
<dbReference type="PANTHER" id="PTHR48153">
    <property type="entry name" value="UFM1-SPECIFIC PROTEASE 2"/>
    <property type="match status" value="1"/>
</dbReference>
<dbReference type="Gene3D" id="3.90.70.130">
    <property type="match status" value="1"/>
</dbReference>
<dbReference type="Proteomes" id="UP000009022">
    <property type="component" value="Unassembled WGS sequence"/>
</dbReference>
<name>B3RWA1_TRIAD</name>
<keyword evidence="5" id="KW-0788">Thiol protease</keyword>
<dbReference type="STRING" id="10228.B3RWA1"/>
<dbReference type="RefSeq" id="XP_002112546.1">
    <property type="nucleotide sequence ID" value="XM_002112510.1"/>
</dbReference>
<comment type="similarity">
    <text evidence="1">Belongs to the peptidase C78 family.</text>
</comment>
<accession>B3RWA1</accession>
<keyword evidence="2" id="KW-0645">Protease</keyword>
<reference evidence="7 8" key="1">
    <citation type="journal article" date="2008" name="Nature">
        <title>The Trichoplax genome and the nature of placozoans.</title>
        <authorList>
            <person name="Srivastava M."/>
            <person name="Begovic E."/>
            <person name="Chapman J."/>
            <person name="Putnam N.H."/>
            <person name="Hellsten U."/>
            <person name="Kawashima T."/>
            <person name="Kuo A."/>
            <person name="Mitros T."/>
            <person name="Salamov A."/>
            <person name="Carpenter M.L."/>
            <person name="Signorovitch A.Y."/>
            <person name="Moreno M.A."/>
            <person name="Kamm K."/>
            <person name="Grimwood J."/>
            <person name="Schmutz J."/>
            <person name="Shapiro H."/>
            <person name="Grigoriev I.V."/>
            <person name="Buss L.W."/>
            <person name="Schierwater B."/>
            <person name="Dellaporta S.L."/>
            <person name="Rokhsar D.S."/>
        </authorList>
    </citation>
    <scope>NUCLEOTIDE SEQUENCE [LARGE SCALE GENOMIC DNA]</scope>
    <source>
        <strain evidence="7 8">Grell-BS-1999</strain>
    </source>
</reference>
<dbReference type="EMBL" id="DS985245">
    <property type="protein sequence ID" value="EDV24656.1"/>
    <property type="molecule type" value="Genomic_DNA"/>
</dbReference>
<gene>
    <name evidence="7" type="ORF">TRIADDRAFT_25424</name>
</gene>
<evidence type="ECO:0000256" key="2">
    <source>
        <dbReference type="ARBA" id="ARBA00022670"/>
    </source>
</evidence>
<dbReference type="GO" id="GO:0005634">
    <property type="term" value="C:nucleus"/>
    <property type="evidence" value="ECO:0000318"/>
    <property type="project" value="GO_Central"/>
</dbReference>
<evidence type="ECO:0000313" key="7">
    <source>
        <dbReference type="EMBL" id="EDV24656.1"/>
    </source>
</evidence>
<dbReference type="FunFam" id="3.90.70.130:FF:000001">
    <property type="entry name" value="Probable Ufm1-specific protease 2"/>
    <property type="match status" value="1"/>
</dbReference>